<dbReference type="GO" id="GO:0004662">
    <property type="term" value="F:CAAX-protein geranylgeranyltransferase activity"/>
    <property type="evidence" value="ECO:0007669"/>
    <property type="project" value="TreeGrafter"/>
</dbReference>
<dbReference type="Gene3D" id="1.50.10.20">
    <property type="match status" value="1"/>
</dbReference>
<dbReference type="InterPro" id="IPR008930">
    <property type="entry name" value="Terpenoid_cyclase/PrenylTrfase"/>
</dbReference>
<dbReference type="Proteomes" id="UP000799771">
    <property type="component" value="Unassembled WGS sequence"/>
</dbReference>
<dbReference type="GO" id="GO:0046872">
    <property type="term" value="F:metal ion binding"/>
    <property type="evidence" value="ECO:0007669"/>
    <property type="project" value="UniProtKB-KW"/>
</dbReference>
<dbReference type="OrthoDB" id="24893at2759"/>
<dbReference type="Pfam" id="PF00432">
    <property type="entry name" value="Prenyltrans"/>
    <property type="match status" value="1"/>
</dbReference>
<protein>
    <submittedName>
        <fullName evidence="9">Geranylgeranyl transferas-like protein type i beta subunit</fullName>
    </submittedName>
</protein>
<dbReference type="GO" id="GO:0005953">
    <property type="term" value="C:CAAX-protein geranylgeranyltransferase complex"/>
    <property type="evidence" value="ECO:0007669"/>
    <property type="project" value="TreeGrafter"/>
</dbReference>
<gene>
    <name evidence="9" type="ORF">P153DRAFT_330789</name>
</gene>
<dbReference type="EMBL" id="ML977498">
    <property type="protein sequence ID" value="KAF2134033.1"/>
    <property type="molecule type" value="Genomic_DNA"/>
</dbReference>
<reference evidence="9" key="1">
    <citation type="journal article" date="2020" name="Stud. Mycol.">
        <title>101 Dothideomycetes genomes: a test case for predicting lifestyles and emergence of pathogens.</title>
        <authorList>
            <person name="Haridas S."/>
            <person name="Albert R."/>
            <person name="Binder M."/>
            <person name="Bloem J."/>
            <person name="Labutti K."/>
            <person name="Salamov A."/>
            <person name="Andreopoulos B."/>
            <person name="Baker S."/>
            <person name="Barry K."/>
            <person name="Bills G."/>
            <person name="Bluhm B."/>
            <person name="Cannon C."/>
            <person name="Castanera R."/>
            <person name="Culley D."/>
            <person name="Daum C."/>
            <person name="Ezra D."/>
            <person name="Gonzalez J."/>
            <person name="Henrissat B."/>
            <person name="Kuo A."/>
            <person name="Liang C."/>
            <person name="Lipzen A."/>
            <person name="Lutzoni F."/>
            <person name="Magnuson J."/>
            <person name="Mondo S."/>
            <person name="Nolan M."/>
            <person name="Ohm R."/>
            <person name="Pangilinan J."/>
            <person name="Park H.-J."/>
            <person name="Ramirez L."/>
            <person name="Alfaro M."/>
            <person name="Sun H."/>
            <person name="Tritt A."/>
            <person name="Yoshinaga Y."/>
            <person name="Zwiers L.-H."/>
            <person name="Turgeon B."/>
            <person name="Goodwin S."/>
            <person name="Spatafora J."/>
            <person name="Crous P."/>
            <person name="Grigoriev I."/>
        </authorList>
    </citation>
    <scope>NUCLEOTIDE SEQUENCE</scope>
    <source>
        <strain evidence="9">CBS 119687</strain>
    </source>
</reference>
<sequence>MGTMFFESKINYERHIKYWRRNLKTFLPNAYTSNDANRMTLALFTVSALDVLGDLNSALSSEERQGHIDWVYSCQLPDGGFRPWPGSNFGHLRNDENKIWDPAHIPGTFFALLTLIVLGDGLERVKRREILAWLVKMQRPEGGFGETLGESDYVHGGNDSRFGYMATAIRWILRGNLEGPCEGVPDIDVDKFVACVRQAESYDGGISEAQYHEAHAGFTCCAVNALYFLDRLPLPPSQKPDGRLRGVSNLPATLHWFASRQTATLEDDDAIDTYGDETDSSATCHDAHSFVKMGGQLSMQGQVSLEKEDPSHYELSWVGMNGRCNKIADTCYAYWVCAPLQILNHLEIVDRKPIRKWLLDKTQHAVGGFGKVTGDPPDIYHSFLGLVVLAMLGETGLQDVDVALCISSKARRHLESLPWRREILG</sequence>
<dbReference type="PANTHER" id="PTHR11774">
    <property type="entry name" value="GERANYLGERANYL TRANSFERASE TYPE BETA SUBUNIT"/>
    <property type="match status" value="1"/>
</dbReference>
<evidence type="ECO:0000256" key="2">
    <source>
        <dbReference type="ARBA" id="ARBA00010497"/>
    </source>
</evidence>
<keyword evidence="6" id="KW-0677">Repeat</keyword>
<evidence type="ECO:0000256" key="3">
    <source>
        <dbReference type="ARBA" id="ARBA00022602"/>
    </source>
</evidence>
<evidence type="ECO:0000256" key="4">
    <source>
        <dbReference type="ARBA" id="ARBA00022679"/>
    </source>
</evidence>
<evidence type="ECO:0000313" key="9">
    <source>
        <dbReference type="EMBL" id="KAF2134033.1"/>
    </source>
</evidence>
<keyword evidence="4" id="KW-0808">Transferase</keyword>
<evidence type="ECO:0000256" key="5">
    <source>
        <dbReference type="ARBA" id="ARBA00022723"/>
    </source>
</evidence>
<evidence type="ECO:0000313" key="10">
    <source>
        <dbReference type="Proteomes" id="UP000799771"/>
    </source>
</evidence>
<dbReference type="InterPro" id="IPR001330">
    <property type="entry name" value="Prenyltrans"/>
</dbReference>
<evidence type="ECO:0000256" key="6">
    <source>
        <dbReference type="ARBA" id="ARBA00022737"/>
    </source>
</evidence>
<dbReference type="InterPro" id="IPR045089">
    <property type="entry name" value="PGGT1B-like"/>
</dbReference>
<accession>A0A6A6AS42</accession>
<name>A0A6A6AS42_9PLEO</name>
<comment type="similarity">
    <text evidence="2">Belongs to the protein prenyltransferase subunit beta family.</text>
</comment>
<organism evidence="9 10">
    <name type="scientific">Dothidotthia symphoricarpi CBS 119687</name>
    <dbReference type="NCBI Taxonomy" id="1392245"/>
    <lineage>
        <taxon>Eukaryota</taxon>
        <taxon>Fungi</taxon>
        <taxon>Dikarya</taxon>
        <taxon>Ascomycota</taxon>
        <taxon>Pezizomycotina</taxon>
        <taxon>Dothideomycetes</taxon>
        <taxon>Pleosporomycetidae</taxon>
        <taxon>Pleosporales</taxon>
        <taxon>Dothidotthiaceae</taxon>
        <taxon>Dothidotthia</taxon>
    </lineage>
</organism>
<evidence type="ECO:0000259" key="8">
    <source>
        <dbReference type="Pfam" id="PF00432"/>
    </source>
</evidence>
<dbReference type="RefSeq" id="XP_033528420.1">
    <property type="nucleotide sequence ID" value="XM_033665442.1"/>
</dbReference>
<keyword evidence="10" id="KW-1185">Reference proteome</keyword>
<dbReference type="SUPFAM" id="SSF48239">
    <property type="entry name" value="Terpenoid cyclases/Protein prenyltransferases"/>
    <property type="match status" value="1"/>
</dbReference>
<keyword evidence="5" id="KW-0479">Metal-binding</keyword>
<keyword evidence="3" id="KW-0637">Prenyltransferase</keyword>
<dbReference type="AlphaFoldDB" id="A0A6A6AS42"/>
<keyword evidence="7" id="KW-0862">Zinc</keyword>
<evidence type="ECO:0000256" key="1">
    <source>
        <dbReference type="ARBA" id="ARBA00001947"/>
    </source>
</evidence>
<feature type="domain" description="Prenyltransferase alpha-alpha toroid" evidence="8">
    <location>
        <begin position="11"/>
        <end position="406"/>
    </location>
</feature>
<dbReference type="PANTHER" id="PTHR11774:SF4">
    <property type="entry name" value="GERANYLGERANYL TRANSFERASE TYPE-1 SUBUNIT BETA"/>
    <property type="match status" value="1"/>
</dbReference>
<evidence type="ECO:0000256" key="7">
    <source>
        <dbReference type="ARBA" id="ARBA00022833"/>
    </source>
</evidence>
<proteinExistence type="inferred from homology"/>
<comment type="cofactor">
    <cofactor evidence="1">
        <name>Zn(2+)</name>
        <dbReference type="ChEBI" id="CHEBI:29105"/>
    </cofactor>
</comment>
<dbReference type="GeneID" id="54405874"/>